<keyword evidence="3 7" id="KW-1133">Transmembrane helix</keyword>
<sequence length="522" mass="58941">MEFLQRLLTFTLLQASFIGSFSQSWSVWMPSSIQALKDSCVVIPCNFTYHGYNRNFSIAWYLYRSVSYPIVYNSIDSQSVEKEFKDRTAFVGNMENKNCSLQIDKVRGTDEDQYYPIINEDRYRFWDYRAQVKVSDKPDELSLSYPEIMSEGESVTINCSAEHTCPSSPPSLNWDRFGSTASVHQEELSDGRWRTVTMLSYIPSPEDHEKHLQCVATYPNMQQSKRSITFNIKYAPKGTHLVAPKQDQIHAGNSLVLKCESGRSNPAVTHYTWYKDGNLIVNQSQKSMQIQAVTAQDAGVYRCAAHNEIGSLSSIPVTIHVSIPGDGHSSTYIAVLGGVTGVICLLLMGLGIFIIARKRKMQKTARNVTITTEDNPIADSAISRAVREEIPLTDEHLYWNIALQRPNSHLHNNHYGSSSRHPEGGHQTHSESTEAATAYAPVKKQGKKKQIENQSDQHHSQQENLHYSSVLHEHPENVHYSTVMHSQPEEPQYSTVLRSQPPSAPQSTPEVKDLVEYAPVKY</sequence>
<name>A0A6P7Z0U0_9AMPH</name>
<dbReference type="InterPro" id="IPR036179">
    <property type="entry name" value="Ig-like_dom_sf"/>
</dbReference>
<dbReference type="PANTHER" id="PTHR46484:SF1">
    <property type="entry name" value="SCHWANN CELL MYELIN PROTEIN-RELATED"/>
    <property type="match status" value="1"/>
</dbReference>
<keyword evidence="2 7" id="KW-0812">Transmembrane</keyword>
<dbReference type="Proteomes" id="UP000515156">
    <property type="component" value="Chromosome 8"/>
</dbReference>
<feature type="domain" description="Ig-like" evidence="9">
    <location>
        <begin position="138"/>
        <end position="229"/>
    </location>
</feature>
<dbReference type="Gene3D" id="2.60.40.10">
    <property type="entry name" value="Immunoglobulins"/>
    <property type="match status" value="3"/>
</dbReference>
<dbReference type="Pfam" id="PF08205">
    <property type="entry name" value="C2-set_2"/>
    <property type="match status" value="1"/>
</dbReference>
<feature type="domain" description="Ig-like" evidence="9">
    <location>
        <begin position="236"/>
        <end position="322"/>
    </location>
</feature>
<feature type="region of interest" description="Disordered" evidence="6">
    <location>
        <begin position="480"/>
        <end position="522"/>
    </location>
</feature>
<dbReference type="PROSITE" id="PS50835">
    <property type="entry name" value="IG_LIKE"/>
    <property type="match status" value="2"/>
</dbReference>
<comment type="subcellular location">
    <subcellularLocation>
        <location evidence="1">Membrane</location>
        <topology evidence="1">Single-pass membrane protein</topology>
    </subcellularLocation>
</comment>
<organism evidence="10 11">
    <name type="scientific">Microcaecilia unicolor</name>
    <dbReference type="NCBI Taxonomy" id="1415580"/>
    <lineage>
        <taxon>Eukaryota</taxon>
        <taxon>Metazoa</taxon>
        <taxon>Chordata</taxon>
        <taxon>Craniata</taxon>
        <taxon>Vertebrata</taxon>
        <taxon>Euteleostomi</taxon>
        <taxon>Amphibia</taxon>
        <taxon>Gymnophiona</taxon>
        <taxon>Siphonopidae</taxon>
        <taxon>Microcaecilia</taxon>
    </lineage>
</organism>
<evidence type="ECO:0000259" key="9">
    <source>
        <dbReference type="PROSITE" id="PS50835"/>
    </source>
</evidence>
<dbReference type="InParanoid" id="A0A6P7Z0U0"/>
<keyword evidence="4 7" id="KW-0472">Membrane</keyword>
<accession>A0A6P7Z0U0</accession>
<feature type="transmembrane region" description="Helical" evidence="7">
    <location>
        <begin position="332"/>
        <end position="356"/>
    </location>
</feature>
<dbReference type="InterPro" id="IPR003598">
    <property type="entry name" value="Ig_sub2"/>
</dbReference>
<evidence type="ECO:0000313" key="10">
    <source>
        <dbReference type="Proteomes" id="UP000515156"/>
    </source>
</evidence>
<evidence type="ECO:0000256" key="4">
    <source>
        <dbReference type="ARBA" id="ARBA00023136"/>
    </source>
</evidence>
<dbReference type="KEGG" id="muo:115476924"/>
<evidence type="ECO:0000256" key="3">
    <source>
        <dbReference type="ARBA" id="ARBA00022989"/>
    </source>
</evidence>
<keyword evidence="8" id="KW-0732">Signal</keyword>
<gene>
    <name evidence="11" type="primary">LOC115476924</name>
</gene>
<evidence type="ECO:0000256" key="8">
    <source>
        <dbReference type="SAM" id="SignalP"/>
    </source>
</evidence>
<feature type="compositionally biased region" description="Polar residues" evidence="6">
    <location>
        <begin position="410"/>
        <end position="419"/>
    </location>
</feature>
<dbReference type="GeneID" id="115476924"/>
<dbReference type="InterPro" id="IPR013162">
    <property type="entry name" value="CD80_C2-set"/>
</dbReference>
<evidence type="ECO:0000256" key="7">
    <source>
        <dbReference type="SAM" id="Phobius"/>
    </source>
</evidence>
<dbReference type="Pfam" id="PF07686">
    <property type="entry name" value="V-set"/>
    <property type="match status" value="1"/>
</dbReference>
<evidence type="ECO:0000256" key="2">
    <source>
        <dbReference type="ARBA" id="ARBA00022692"/>
    </source>
</evidence>
<proteinExistence type="predicted"/>
<evidence type="ECO:0000313" key="11">
    <source>
        <dbReference type="RefSeq" id="XP_030069369.1"/>
    </source>
</evidence>
<protein>
    <submittedName>
        <fullName evidence="11">Sialoadhesin-like isoform X1</fullName>
    </submittedName>
</protein>
<dbReference type="SMART" id="SM00409">
    <property type="entry name" value="IG"/>
    <property type="match status" value="3"/>
</dbReference>
<keyword evidence="5" id="KW-1015">Disulfide bond</keyword>
<feature type="chain" id="PRO_5028381055" evidence="8">
    <location>
        <begin position="23"/>
        <end position="522"/>
    </location>
</feature>
<dbReference type="OrthoDB" id="10039395at2759"/>
<dbReference type="InterPro" id="IPR007110">
    <property type="entry name" value="Ig-like_dom"/>
</dbReference>
<evidence type="ECO:0000256" key="6">
    <source>
        <dbReference type="SAM" id="MobiDB-lite"/>
    </source>
</evidence>
<dbReference type="SUPFAM" id="SSF48726">
    <property type="entry name" value="Immunoglobulin"/>
    <property type="match status" value="3"/>
</dbReference>
<dbReference type="InterPro" id="IPR013783">
    <property type="entry name" value="Ig-like_fold"/>
</dbReference>
<reference evidence="11" key="1">
    <citation type="submission" date="2025-08" db="UniProtKB">
        <authorList>
            <consortium name="RefSeq"/>
        </authorList>
    </citation>
    <scope>IDENTIFICATION</scope>
</reference>
<dbReference type="PANTHER" id="PTHR46484">
    <property type="entry name" value="SI:CH211-171H4.5-RELATED"/>
    <property type="match status" value="1"/>
</dbReference>
<evidence type="ECO:0000256" key="5">
    <source>
        <dbReference type="ARBA" id="ARBA00023157"/>
    </source>
</evidence>
<dbReference type="SMART" id="SM00408">
    <property type="entry name" value="IGc2"/>
    <property type="match status" value="1"/>
</dbReference>
<feature type="signal peptide" evidence="8">
    <location>
        <begin position="1"/>
        <end position="22"/>
    </location>
</feature>
<dbReference type="GO" id="GO:0016020">
    <property type="term" value="C:membrane"/>
    <property type="evidence" value="ECO:0007669"/>
    <property type="project" value="UniProtKB-SubCell"/>
</dbReference>
<dbReference type="InterPro" id="IPR003599">
    <property type="entry name" value="Ig_sub"/>
</dbReference>
<feature type="compositionally biased region" description="Basic and acidic residues" evidence="6">
    <location>
        <begin position="449"/>
        <end position="461"/>
    </location>
</feature>
<feature type="region of interest" description="Disordered" evidence="6">
    <location>
        <begin position="410"/>
        <end position="463"/>
    </location>
</feature>
<dbReference type="Pfam" id="PF13895">
    <property type="entry name" value="Ig_2"/>
    <property type="match status" value="1"/>
</dbReference>
<evidence type="ECO:0000256" key="1">
    <source>
        <dbReference type="ARBA" id="ARBA00004167"/>
    </source>
</evidence>
<keyword evidence="10" id="KW-1185">Reference proteome</keyword>
<feature type="compositionally biased region" description="Basic and acidic residues" evidence="6">
    <location>
        <begin position="420"/>
        <end position="432"/>
    </location>
</feature>
<dbReference type="RefSeq" id="XP_030069369.1">
    <property type="nucleotide sequence ID" value="XM_030213509.1"/>
</dbReference>
<dbReference type="AlphaFoldDB" id="A0A6P7Z0U0"/>
<feature type="compositionally biased region" description="Polar residues" evidence="6">
    <location>
        <begin position="492"/>
        <end position="509"/>
    </location>
</feature>
<dbReference type="InterPro" id="IPR013106">
    <property type="entry name" value="Ig_V-set"/>
</dbReference>